<dbReference type="CDD" id="cd07067">
    <property type="entry name" value="HP_PGM_like"/>
    <property type="match status" value="1"/>
</dbReference>
<sequence>MAATLFLLRHAAHARVGSTLCGRMPGVSLGEEGRRQARALAERLAPEAVDAVYASPIERARETAAPIAARLGLSTETEDGLAEIDFGDWTGRDFADLDGDPAWDRWNAARASARPPGGESMAEAQARALAGVERLRARHPDGRVAAVSHCDVIKAVLAAVLGVTLDGIHRFEILPASISALALWPGGGKVLSMNETLRA</sequence>
<accession>A0A502FVB6</accession>
<dbReference type="InterPro" id="IPR050275">
    <property type="entry name" value="PGM_Phosphatase"/>
</dbReference>
<dbReference type="Pfam" id="PF00300">
    <property type="entry name" value="His_Phos_1"/>
    <property type="match status" value="1"/>
</dbReference>
<dbReference type="SMART" id="SM00855">
    <property type="entry name" value="PGAM"/>
    <property type="match status" value="1"/>
</dbReference>
<dbReference type="InterPro" id="IPR029033">
    <property type="entry name" value="His_PPase_superfam"/>
</dbReference>
<evidence type="ECO:0000313" key="2">
    <source>
        <dbReference type="Proteomes" id="UP000317078"/>
    </source>
</evidence>
<name>A0A502FVB6_9PROT</name>
<dbReference type="GO" id="GO:0005737">
    <property type="term" value="C:cytoplasm"/>
    <property type="evidence" value="ECO:0007669"/>
    <property type="project" value="TreeGrafter"/>
</dbReference>
<dbReference type="EMBL" id="RCZP01000017">
    <property type="protein sequence ID" value="TPG53371.1"/>
    <property type="molecule type" value="Genomic_DNA"/>
</dbReference>
<evidence type="ECO:0000313" key="1">
    <source>
        <dbReference type="EMBL" id="TPG53371.1"/>
    </source>
</evidence>
<comment type="caution">
    <text evidence="1">The sequence shown here is derived from an EMBL/GenBank/DDBJ whole genome shotgun (WGS) entry which is preliminary data.</text>
</comment>
<dbReference type="InterPro" id="IPR013078">
    <property type="entry name" value="His_Pase_superF_clade-1"/>
</dbReference>
<keyword evidence="2" id="KW-1185">Reference proteome</keyword>
<dbReference type="Proteomes" id="UP000317078">
    <property type="component" value="Unassembled WGS sequence"/>
</dbReference>
<dbReference type="RefSeq" id="WP_140884854.1">
    <property type="nucleotide sequence ID" value="NZ_RCZP01000017.1"/>
</dbReference>
<dbReference type="OrthoDB" id="9783269at2"/>
<reference evidence="1 2" key="1">
    <citation type="journal article" date="2019" name="Environ. Microbiol.">
        <title>Species interactions and distinct microbial communities in high Arctic permafrost affected cryosols are associated with the CH4 and CO2 gas fluxes.</title>
        <authorList>
            <person name="Altshuler I."/>
            <person name="Hamel J."/>
            <person name="Turney S."/>
            <person name="Magnuson E."/>
            <person name="Levesque R."/>
            <person name="Greer C."/>
            <person name="Whyte L.G."/>
        </authorList>
    </citation>
    <scope>NUCLEOTIDE SEQUENCE [LARGE SCALE GENOMIC DNA]</scope>
    <source>
        <strain evidence="1 2">S9.3B</strain>
    </source>
</reference>
<dbReference type="Gene3D" id="3.40.50.1240">
    <property type="entry name" value="Phosphoglycerate mutase-like"/>
    <property type="match status" value="1"/>
</dbReference>
<dbReference type="AlphaFoldDB" id="A0A502FVB6"/>
<gene>
    <name evidence="1" type="ORF">EAH89_16610</name>
</gene>
<protein>
    <submittedName>
        <fullName evidence="1">Histidine phosphatase family protein</fullName>
    </submittedName>
</protein>
<dbReference type="PANTHER" id="PTHR48100:SF2">
    <property type="entry name" value="CONSERVED PROTEIN"/>
    <property type="match status" value="1"/>
</dbReference>
<proteinExistence type="predicted"/>
<dbReference type="GO" id="GO:0016791">
    <property type="term" value="F:phosphatase activity"/>
    <property type="evidence" value="ECO:0007669"/>
    <property type="project" value="TreeGrafter"/>
</dbReference>
<dbReference type="SUPFAM" id="SSF53254">
    <property type="entry name" value="Phosphoglycerate mutase-like"/>
    <property type="match status" value="1"/>
</dbReference>
<organism evidence="1 2">
    <name type="scientific">Muricoccus nepalensis</name>
    <dbReference type="NCBI Taxonomy" id="1854500"/>
    <lineage>
        <taxon>Bacteria</taxon>
        <taxon>Pseudomonadati</taxon>
        <taxon>Pseudomonadota</taxon>
        <taxon>Alphaproteobacteria</taxon>
        <taxon>Acetobacterales</taxon>
        <taxon>Roseomonadaceae</taxon>
        <taxon>Muricoccus</taxon>
    </lineage>
</organism>
<dbReference type="PANTHER" id="PTHR48100">
    <property type="entry name" value="BROAD-SPECIFICITY PHOSPHATASE YOR283W-RELATED"/>
    <property type="match status" value="1"/>
</dbReference>